<dbReference type="AlphaFoldDB" id="A0AAW2TEW9"/>
<name>A0AAW2TEW9_9LAMI</name>
<feature type="compositionally biased region" description="Basic and acidic residues" evidence="1">
    <location>
        <begin position="1"/>
        <end position="12"/>
    </location>
</feature>
<sequence>MASSDESMRFVREMPLGNDPSEATPLDYTSGRMWSLRRPVTAGRRLIDESSNYEEGGGGDEEEGSSPGEEEREIAQSMADQAPPVSNFLASASWWRSFIVLILLFVSL</sequence>
<comment type="caution">
    <text evidence="2">The sequence shown here is derived from an EMBL/GenBank/DDBJ whole genome shotgun (WGS) entry which is preliminary data.</text>
</comment>
<feature type="region of interest" description="Disordered" evidence="1">
    <location>
        <begin position="45"/>
        <end position="81"/>
    </location>
</feature>
<evidence type="ECO:0000313" key="2">
    <source>
        <dbReference type="EMBL" id="KAL0402708.1"/>
    </source>
</evidence>
<organism evidence="2">
    <name type="scientific">Sesamum latifolium</name>
    <dbReference type="NCBI Taxonomy" id="2727402"/>
    <lineage>
        <taxon>Eukaryota</taxon>
        <taxon>Viridiplantae</taxon>
        <taxon>Streptophyta</taxon>
        <taxon>Embryophyta</taxon>
        <taxon>Tracheophyta</taxon>
        <taxon>Spermatophyta</taxon>
        <taxon>Magnoliopsida</taxon>
        <taxon>eudicotyledons</taxon>
        <taxon>Gunneridae</taxon>
        <taxon>Pentapetalae</taxon>
        <taxon>asterids</taxon>
        <taxon>lamiids</taxon>
        <taxon>Lamiales</taxon>
        <taxon>Pedaliaceae</taxon>
        <taxon>Sesamum</taxon>
    </lineage>
</organism>
<dbReference type="EMBL" id="JACGWN010000015">
    <property type="protein sequence ID" value="KAL0402708.1"/>
    <property type="molecule type" value="Genomic_DNA"/>
</dbReference>
<proteinExistence type="predicted"/>
<accession>A0AAW2TEW9</accession>
<protein>
    <submittedName>
        <fullName evidence="2">Uncharacterized protein</fullName>
    </submittedName>
</protein>
<reference evidence="2" key="1">
    <citation type="submission" date="2020-06" db="EMBL/GenBank/DDBJ databases">
        <authorList>
            <person name="Li T."/>
            <person name="Hu X."/>
            <person name="Zhang T."/>
            <person name="Song X."/>
            <person name="Zhang H."/>
            <person name="Dai N."/>
            <person name="Sheng W."/>
            <person name="Hou X."/>
            <person name="Wei L."/>
        </authorList>
    </citation>
    <scope>NUCLEOTIDE SEQUENCE</scope>
    <source>
        <strain evidence="2">KEN1</strain>
        <tissue evidence="2">Leaf</tissue>
    </source>
</reference>
<feature type="compositionally biased region" description="Acidic residues" evidence="1">
    <location>
        <begin position="57"/>
        <end position="72"/>
    </location>
</feature>
<feature type="region of interest" description="Disordered" evidence="1">
    <location>
        <begin position="1"/>
        <end position="28"/>
    </location>
</feature>
<gene>
    <name evidence="2" type="ORF">Slati_4300700</name>
</gene>
<evidence type="ECO:0000256" key="1">
    <source>
        <dbReference type="SAM" id="MobiDB-lite"/>
    </source>
</evidence>
<reference evidence="2" key="2">
    <citation type="journal article" date="2024" name="Plant">
        <title>Genomic evolution and insights into agronomic trait innovations of Sesamum species.</title>
        <authorList>
            <person name="Miao H."/>
            <person name="Wang L."/>
            <person name="Qu L."/>
            <person name="Liu H."/>
            <person name="Sun Y."/>
            <person name="Le M."/>
            <person name="Wang Q."/>
            <person name="Wei S."/>
            <person name="Zheng Y."/>
            <person name="Lin W."/>
            <person name="Duan Y."/>
            <person name="Cao H."/>
            <person name="Xiong S."/>
            <person name="Wang X."/>
            <person name="Wei L."/>
            <person name="Li C."/>
            <person name="Ma Q."/>
            <person name="Ju M."/>
            <person name="Zhao R."/>
            <person name="Li G."/>
            <person name="Mu C."/>
            <person name="Tian Q."/>
            <person name="Mei H."/>
            <person name="Zhang T."/>
            <person name="Gao T."/>
            <person name="Zhang H."/>
        </authorList>
    </citation>
    <scope>NUCLEOTIDE SEQUENCE</scope>
    <source>
        <strain evidence="2">KEN1</strain>
    </source>
</reference>